<name>A0A165SK59_9APHY</name>
<evidence type="ECO:0000313" key="3">
    <source>
        <dbReference type="Proteomes" id="UP000076727"/>
    </source>
</evidence>
<gene>
    <name evidence="2" type="ORF">DAEQUDRAFT_57675</name>
</gene>
<keyword evidence="3" id="KW-1185">Reference proteome</keyword>
<reference evidence="2 3" key="1">
    <citation type="journal article" date="2016" name="Mol. Biol. Evol.">
        <title>Comparative Genomics of Early-Diverging Mushroom-Forming Fungi Provides Insights into the Origins of Lignocellulose Decay Capabilities.</title>
        <authorList>
            <person name="Nagy L.G."/>
            <person name="Riley R."/>
            <person name="Tritt A."/>
            <person name="Adam C."/>
            <person name="Daum C."/>
            <person name="Floudas D."/>
            <person name="Sun H."/>
            <person name="Yadav J.S."/>
            <person name="Pangilinan J."/>
            <person name="Larsson K.H."/>
            <person name="Matsuura K."/>
            <person name="Barry K."/>
            <person name="Labutti K."/>
            <person name="Kuo R."/>
            <person name="Ohm R.A."/>
            <person name="Bhattacharya S.S."/>
            <person name="Shirouzu T."/>
            <person name="Yoshinaga Y."/>
            <person name="Martin F.M."/>
            <person name="Grigoriev I.V."/>
            <person name="Hibbett D.S."/>
        </authorList>
    </citation>
    <scope>NUCLEOTIDE SEQUENCE [LARGE SCALE GENOMIC DNA]</scope>
    <source>
        <strain evidence="2 3">L-15889</strain>
    </source>
</reference>
<dbReference type="AlphaFoldDB" id="A0A165SK59"/>
<protein>
    <submittedName>
        <fullName evidence="2">Uncharacterized protein</fullName>
    </submittedName>
</protein>
<feature type="region of interest" description="Disordered" evidence="1">
    <location>
        <begin position="1"/>
        <end position="21"/>
    </location>
</feature>
<organism evidence="2 3">
    <name type="scientific">Daedalea quercina L-15889</name>
    <dbReference type="NCBI Taxonomy" id="1314783"/>
    <lineage>
        <taxon>Eukaryota</taxon>
        <taxon>Fungi</taxon>
        <taxon>Dikarya</taxon>
        <taxon>Basidiomycota</taxon>
        <taxon>Agaricomycotina</taxon>
        <taxon>Agaricomycetes</taxon>
        <taxon>Polyporales</taxon>
        <taxon>Fomitopsis</taxon>
    </lineage>
</organism>
<dbReference type="Proteomes" id="UP000076727">
    <property type="component" value="Unassembled WGS sequence"/>
</dbReference>
<evidence type="ECO:0000256" key="1">
    <source>
        <dbReference type="SAM" id="MobiDB-lite"/>
    </source>
</evidence>
<proteinExistence type="predicted"/>
<evidence type="ECO:0000313" key="2">
    <source>
        <dbReference type="EMBL" id="KZT72116.1"/>
    </source>
</evidence>
<feature type="region of interest" description="Disordered" evidence="1">
    <location>
        <begin position="55"/>
        <end position="74"/>
    </location>
</feature>
<feature type="region of interest" description="Disordered" evidence="1">
    <location>
        <begin position="158"/>
        <end position="201"/>
    </location>
</feature>
<accession>A0A165SK59</accession>
<sequence length="201" mass="21758">MGSRCHSPPLFSSLPRGQPSVTSHKRLQFSARIDLAGGVVRDHASDKCPYSVKHKQIHSGLPNDRGNNSPSLGINAPRLRPSYTYIYTLSVLPIGHRTGTRRDRVANRLQFPTVISESKPCFPEPCANYQSCLPSATIPSFLFFYSISPIPISSSITGPATHGPHSDLPNICPNPPVSPTNGHLSSPPLAGLDKPRSELFA</sequence>
<dbReference type="EMBL" id="KV429042">
    <property type="protein sequence ID" value="KZT72116.1"/>
    <property type="molecule type" value="Genomic_DNA"/>
</dbReference>